<evidence type="ECO:0000259" key="1">
    <source>
        <dbReference type="Pfam" id="PF10040"/>
    </source>
</evidence>
<name>A0A1X7D6Q1_9BACT</name>
<evidence type="ECO:0000313" key="2">
    <source>
        <dbReference type="EMBL" id="SMF09927.1"/>
    </source>
</evidence>
<reference evidence="3" key="1">
    <citation type="submission" date="2017-04" db="EMBL/GenBank/DDBJ databases">
        <authorList>
            <person name="Varghese N."/>
            <person name="Submissions S."/>
        </authorList>
    </citation>
    <scope>NUCLEOTIDE SEQUENCE [LARGE SCALE GENOMIC DNA]</scope>
    <source>
        <strain evidence="3">K3S</strain>
    </source>
</reference>
<accession>A0A1X7D6Q1</accession>
<dbReference type="STRING" id="1519643.SAMN06295933_1733"/>
<gene>
    <name evidence="2" type="ORF">SAMN06295933_1733</name>
</gene>
<evidence type="ECO:0000313" key="3">
    <source>
        <dbReference type="Proteomes" id="UP000192906"/>
    </source>
</evidence>
<feature type="domain" description="CRISPR-associated protein Cas6 C-terminal" evidence="1">
    <location>
        <begin position="150"/>
        <end position="276"/>
    </location>
</feature>
<dbReference type="EMBL" id="FWZU01000002">
    <property type="protein sequence ID" value="SMF09927.1"/>
    <property type="molecule type" value="Genomic_DNA"/>
</dbReference>
<organism evidence="2 3">
    <name type="scientific">Desulfovibrio gilichinskyi</name>
    <dbReference type="NCBI Taxonomy" id="1519643"/>
    <lineage>
        <taxon>Bacteria</taxon>
        <taxon>Pseudomonadati</taxon>
        <taxon>Thermodesulfobacteriota</taxon>
        <taxon>Desulfovibrionia</taxon>
        <taxon>Desulfovibrionales</taxon>
        <taxon>Desulfovibrionaceae</taxon>
        <taxon>Desulfovibrio</taxon>
    </lineage>
</organism>
<dbReference type="InterPro" id="IPR019267">
    <property type="entry name" value="CRISPR-assoc_Cas6_C"/>
</dbReference>
<dbReference type="Gene3D" id="3.30.70.1900">
    <property type="match status" value="1"/>
</dbReference>
<sequence>MHIPVRQFRFSFVLTRSVQCSVYHGSAVRGLILAAVFGDYATPKSNAHNLPVGMVPVVCEFGRMKMAAGEVYTFGINCVGDSADELAENMVELAERFTEIGQRSLDSWEENPPVFGGNFHDLKMTELPVASAYNEDGDLQCGIHEGEVTVQFVSPLKMRSPDEFSERFPLQGNRCFVVKHFFKQLWSHVNKVSPLKPLSEMADLDGVEILDKQFVQIETPLRGNHSVPVNKHKRKTIEGVQGHVAFANVPEEWRVLLWYGQYVHVGGNKAYGCGRYVLRGAEDHTFACRGVL</sequence>
<dbReference type="RefSeq" id="WP_085101212.1">
    <property type="nucleotide sequence ID" value="NZ_FWZU01000002.1"/>
</dbReference>
<dbReference type="Proteomes" id="UP000192906">
    <property type="component" value="Unassembled WGS sequence"/>
</dbReference>
<dbReference type="AlphaFoldDB" id="A0A1X7D6Q1"/>
<dbReference type="Pfam" id="PF10040">
    <property type="entry name" value="CRISPR_Cas6"/>
    <property type="match status" value="1"/>
</dbReference>
<protein>
    <submittedName>
        <fullName evidence="2">Uncharacterized conserved protein</fullName>
    </submittedName>
</protein>
<dbReference type="OrthoDB" id="9787241at2"/>
<keyword evidence="3" id="KW-1185">Reference proteome</keyword>
<proteinExistence type="predicted"/>